<proteinExistence type="predicted"/>
<evidence type="ECO:0000259" key="2">
    <source>
        <dbReference type="Pfam" id="PF00534"/>
    </source>
</evidence>
<accession>A0ABY7T490</accession>
<evidence type="ECO:0000256" key="1">
    <source>
        <dbReference type="ARBA" id="ARBA00022679"/>
    </source>
</evidence>
<dbReference type="Pfam" id="PF00534">
    <property type="entry name" value="Glycos_transf_1"/>
    <property type="match status" value="1"/>
</dbReference>
<keyword evidence="1" id="KW-0808">Transferase</keyword>
<evidence type="ECO:0000313" key="3">
    <source>
        <dbReference type="EMBL" id="WCT10598.1"/>
    </source>
</evidence>
<dbReference type="PANTHER" id="PTHR46401">
    <property type="entry name" value="GLYCOSYLTRANSFERASE WBBK-RELATED"/>
    <property type="match status" value="1"/>
</dbReference>
<dbReference type="CDD" id="cd03809">
    <property type="entry name" value="GT4_MtfB-like"/>
    <property type="match status" value="1"/>
</dbReference>
<dbReference type="EMBL" id="CP117167">
    <property type="protein sequence ID" value="WCT10598.1"/>
    <property type="molecule type" value="Genomic_DNA"/>
</dbReference>
<keyword evidence="4" id="KW-1185">Reference proteome</keyword>
<reference evidence="3 4" key="1">
    <citation type="submission" date="2023-02" db="EMBL/GenBank/DDBJ databases">
        <title>Genome sequence of Mucilaginibacter jinjuensis strain KACC 16571.</title>
        <authorList>
            <person name="Kim S."/>
            <person name="Heo J."/>
            <person name="Kwon S.-W."/>
        </authorList>
    </citation>
    <scope>NUCLEOTIDE SEQUENCE [LARGE SCALE GENOMIC DNA]</scope>
    <source>
        <strain evidence="3 4">KACC 16571</strain>
    </source>
</reference>
<dbReference type="SUPFAM" id="SSF53756">
    <property type="entry name" value="UDP-Glycosyltransferase/glycogen phosphorylase"/>
    <property type="match status" value="1"/>
</dbReference>
<sequence length="374" mass="42482">MAKLLVIGVDVRDLRVAQTGTKTYLEELCAQFKLLESDELKFQFLDVSIPVYTGKQKLLKWIEHFRYQLWKQLILPVKAWSKGCQVLFCTDNFAPVIHLGYKTIPVFHDAFFFENPEHYGKLWLWLYHQTAIPAGKRAAYIVVPTEYSKKQINRYTQIPPDQLVVIPEGPKSLDKIGADNSSQLLARYNLSSGNYLLHVGAMYKRKNIPALIHAFKLIKTTHPDLKLVLSGSPPSKNLGNDFELIQNAIAETDLQYDVIFTGYLSDTELTGIYQHALLYVFPSINEGFGIPILEAFKYDLPVLVANNTCLPEVGGDAVVTFDPFDIANMAAQINKVLNDAELRSEMIIKGRERLKLFSWKIAAEQLVELFRKAV</sequence>
<dbReference type="PANTHER" id="PTHR46401:SF2">
    <property type="entry name" value="GLYCOSYLTRANSFERASE WBBK-RELATED"/>
    <property type="match status" value="1"/>
</dbReference>
<dbReference type="Gene3D" id="3.40.50.2000">
    <property type="entry name" value="Glycogen Phosphorylase B"/>
    <property type="match status" value="2"/>
</dbReference>
<dbReference type="InterPro" id="IPR001296">
    <property type="entry name" value="Glyco_trans_1"/>
</dbReference>
<evidence type="ECO:0000313" key="4">
    <source>
        <dbReference type="Proteomes" id="UP001216139"/>
    </source>
</evidence>
<feature type="domain" description="Glycosyl transferase family 1" evidence="2">
    <location>
        <begin position="193"/>
        <end position="353"/>
    </location>
</feature>
<dbReference type="RefSeq" id="WP_273628787.1">
    <property type="nucleotide sequence ID" value="NZ_CP117167.1"/>
</dbReference>
<name>A0ABY7T490_9SPHI</name>
<organism evidence="3 4">
    <name type="scientific">Mucilaginibacter jinjuensis</name>
    <dbReference type="NCBI Taxonomy" id="1176721"/>
    <lineage>
        <taxon>Bacteria</taxon>
        <taxon>Pseudomonadati</taxon>
        <taxon>Bacteroidota</taxon>
        <taxon>Sphingobacteriia</taxon>
        <taxon>Sphingobacteriales</taxon>
        <taxon>Sphingobacteriaceae</taxon>
        <taxon>Mucilaginibacter</taxon>
    </lineage>
</organism>
<dbReference type="Proteomes" id="UP001216139">
    <property type="component" value="Chromosome"/>
</dbReference>
<gene>
    <name evidence="3" type="ORF">PQO05_17825</name>
</gene>
<protein>
    <submittedName>
        <fullName evidence="3">Glycosyltransferase family 1 protein</fullName>
    </submittedName>
</protein>